<feature type="region of interest" description="Disordered" evidence="2">
    <location>
        <begin position="464"/>
        <end position="483"/>
    </location>
</feature>
<dbReference type="Pfam" id="PF03184">
    <property type="entry name" value="DDE_1"/>
    <property type="match status" value="1"/>
</dbReference>
<dbReference type="STRING" id="104259.A0A0F7TQZ1"/>
<keyword evidence="5" id="KW-1185">Reference proteome</keyword>
<protein>
    <recommendedName>
        <fullName evidence="3">HTH CENPB-type domain-containing protein</fullName>
    </recommendedName>
</protein>
<dbReference type="InterPro" id="IPR006600">
    <property type="entry name" value="HTH_CenpB_DNA-bd_dom"/>
</dbReference>
<evidence type="ECO:0000256" key="1">
    <source>
        <dbReference type="ARBA" id="ARBA00023125"/>
    </source>
</evidence>
<dbReference type="GO" id="GO:0003677">
    <property type="term" value="F:DNA binding"/>
    <property type="evidence" value="ECO:0007669"/>
    <property type="project" value="UniProtKB-KW"/>
</dbReference>
<dbReference type="GO" id="GO:0005634">
    <property type="term" value="C:nucleus"/>
    <property type="evidence" value="ECO:0007669"/>
    <property type="project" value="TreeGrafter"/>
</dbReference>
<feature type="region of interest" description="Disordered" evidence="2">
    <location>
        <begin position="386"/>
        <end position="410"/>
    </location>
</feature>
<dbReference type="InterPro" id="IPR050863">
    <property type="entry name" value="CenT-Element_Derived"/>
</dbReference>
<dbReference type="SMART" id="SM00674">
    <property type="entry name" value="CENPB"/>
    <property type="match status" value="1"/>
</dbReference>
<dbReference type="Gene3D" id="1.10.10.60">
    <property type="entry name" value="Homeodomain-like"/>
    <property type="match status" value="1"/>
</dbReference>
<keyword evidence="1" id="KW-0238">DNA-binding</keyword>
<dbReference type="Proteomes" id="UP000042958">
    <property type="component" value="Unassembled WGS sequence"/>
</dbReference>
<feature type="region of interest" description="Disordered" evidence="2">
    <location>
        <begin position="504"/>
        <end position="529"/>
    </location>
</feature>
<name>A0A0F7TQZ1_PENBI</name>
<organism evidence="4 5">
    <name type="scientific">Penicillium brasilianum</name>
    <dbReference type="NCBI Taxonomy" id="104259"/>
    <lineage>
        <taxon>Eukaryota</taxon>
        <taxon>Fungi</taxon>
        <taxon>Dikarya</taxon>
        <taxon>Ascomycota</taxon>
        <taxon>Pezizomycotina</taxon>
        <taxon>Eurotiomycetes</taxon>
        <taxon>Eurotiomycetidae</taxon>
        <taxon>Eurotiales</taxon>
        <taxon>Aspergillaceae</taxon>
        <taxon>Penicillium</taxon>
    </lineage>
</organism>
<evidence type="ECO:0000313" key="4">
    <source>
        <dbReference type="EMBL" id="CEJ59119.1"/>
    </source>
</evidence>
<sequence>MPPIRSANAQKLANQEGKILLALSDLENGRINSLRAAAKLYAIPRSTLQARADGRLSRVDIHPNGRKLTELEEDSLVQWIISMDERGAAPRKATVREMANILLSARGSHRSHPPPTVGVNWSSKFIDRRPELRMRSSIRHDYQRALNEDPKLLREWFSTVQRTIDENGFAMGLISTQKVVTRAEMYGNGRRLLQPGNREWVTAIEAIGADGYSLPPCVIFKAKVAIASWFDKLPKDWRIEVSTNGWTSDEISLRWLQKLFILSTNSRVRGRFRLLILDGHGSHLTPQFDRICVINDIIPLCMPSYASHLLQPLDVGCFAVVKRAYGRFITDLARRGYNHIDKLDFLDDYQRARLEAFQKPLTIQNSFAASGLVPIDAERVLSGLNISLRTPTPPSSRPSSRSSQFTPKTPKTIAQLYKQSSMLKDLIDRRSQTPTPLLTQLVKGCATVMHSAALLSQENANLRAANEKKRQKRQRSTRQIPCEEGLTVEEGQRLAEQLNQPVEADGVGSHGQGELPNQAIKPPTRAPPRCSGCREIGHRINVCKNRYI</sequence>
<evidence type="ECO:0000259" key="3">
    <source>
        <dbReference type="PROSITE" id="PS51253"/>
    </source>
</evidence>
<proteinExistence type="predicted"/>
<gene>
    <name evidence="4" type="ORF">PMG11_07754</name>
</gene>
<dbReference type="EMBL" id="CDHK01000007">
    <property type="protein sequence ID" value="CEJ59119.1"/>
    <property type="molecule type" value="Genomic_DNA"/>
</dbReference>
<dbReference type="InterPro" id="IPR009057">
    <property type="entry name" value="Homeodomain-like_sf"/>
</dbReference>
<feature type="domain" description="HTH CENPB-type" evidence="3">
    <location>
        <begin position="60"/>
        <end position="135"/>
    </location>
</feature>
<dbReference type="AlphaFoldDB" id="A0A0F7TQZ1"/>
<evidence type="ECO:0000256" key="2">
    <source>
        <dbReference type="SAM" id="MobiDB-lite"/>
    </source>
</evidence>
<reference evidence="5" key="1">
    <citation type="journal article" date="2015" name="Genome Announc.">
        <title>Draft genome sequence of the fungus Penicillium brasilianum MG11.</title>
        <authorList>
            <person name="Horn F."/>
            <person name="Linde J."/>
            <person name="Mattern D.J."/>
            <person name="Walther G."/>
            <person name="Guthke R."/>
            <person name="Brakhage A.A."/>
            <person name="Valiante V."/>
        </authorList>
    </citation>
    <scope>NUCLEOTIDE SEQUENCE [LARGE SCALE GENOMIC DNA]</scope>
    <source>
        <strain evidence="5">MG11</strain>
    </source>
</reference>
<accession>A0A0F7TQZ1</accession>
<dbReference type="OrthoDB" id="4207519at2759"/>
<dbReference type="SUPFAM" id="SSF46689">
    <property type="entry name" value="Homeodomain-like"/>
    <property type="match status" value="1"/>
</dbReference>
<dbReference type="PANTHER" id="PTHR19303:SF62">
    <property type="entry name" value="HTH CENPB-TYPE DOMAIN-CONTAINING PROTEIN-RELATED"/>
    <property type="match status" value="1"/>
</dbReference>
<dbReference type="PANTHER" id="PTHR19303">
    <property type="entry name" value="TRANSPOSON"/>
    <property type="match status" value="1"/>
</dbReference>
<dbReference type="InterPro" id="IPR004875">
    <property type="entry name" value="DDE_SF_endonuclease_dom"/>
</dbReference>
<evidence type="ECO:0000313" key="5">
    <source>
        <dbReference type="Proteomes" id="UP000042958"/>
    </source>
</evidence>
<dbReference type="Pfam" id="PF03221">
    <property type="entry name" value="HTH_Tnp_Tc5"/>
    <property type="match status" value="1"/>
</dbReference>
<dbReference type="PROSITE" id="PS51253">
    <property type="entry name" value="HTH_CENPB"/>
    <property type="match status" value="1"/>
</dbReference>